<gene>
    <name evidence="1" type="ORF">COS30_01310</name>
</gene>
<organism evidence="1 2">
    <name type="scientific">Candidatus Portnoybacteria bacterium CG02_land_8_20_14_3_00_45_8</name>
    <dbReference type="NCBI Taxonomy" id="1974807"/>
    <lineage>
        <taxon>Bacteria</taxon>
        <taxon>Candidatus Portnoyibacteriota</taxon>
    </lineage>
</organism>
<dbReference type="EMBL" id="PEUE01000032">
    <property type="protein sequence ID" value="PIV38588.1"/>
    <property type="molecule type" value="Genomic_DNA"/>
</dbReference>
<dbReference type="AlphaFoldDB" id="A0A2M7D6C0"/>
<evidence type="ECO:0000313" key="1">
    <source>
        <dbReference type="EMBL" id="PIV38588.1"/>
    </source>
</evidence>
<comment type="caution">
    <text evidence="1">The sequence shown here is derived from an EMBL/GenBank/DDBJ whole genome shotgun (WGS) entry which is preliminary data.</text>
</comment>
<proteinExistence type="predicted"/>
<evidence type="ECO:0000313" key="2">
    <source>
        <dbReference type="Proteomes" id="UP000229247"/>
    </source>
</evidence>
<protein>
    <recommendedName>
        <fullName evidence="3">Polymerase nucleotidyl transferase domain-containing protein</fullName>
    </recommendedName>
</protein>
<name>A0A2M7D6C0_9BACT</name>
<evidence type="ECO:0008006" key="3">
    <source>
        <dbReference type="Google" id="ProtNLM"/>
    </source>
</evidence>
<dbReference type="Proteomes" id="UP000229247">
    <property type="component" value="Unassembled WGS sequence"/>
</dbReference>
<accession>A0A2M7D6C0</accession>
<sequence length="293" mass="33840">MDRPLTALEIFKYLPAVKPEVSFFQIQQTLASSDWLAERIKTRQGLYFLKKRDGLLALRGDRLKLSQLKWKKLRTLVKRLALVPFLKLVAVTGSLTAYNTQPSSDFDLLVVAQSDRLWTARTFLTALTAMLGIRRHGRATRDRLCLNCYLTQAGLEIKHAAKPHDFHSAQEYGRMTPVLEIADGLYQQFLTQNSWLKDFLAVYPWSNFIGAKKITPSPFLGILRRIAEWLLGDRIGERLEKTFGRWQGQRIRLKNENQPDDQIYTSSTCLMFHPHSKSYQLLQVFNQRLASLI</sequence>
<reference evidence="2" key="1">
    <citation type="submission" date="2017-09" db="EMBL/GenBank/DDBJ databases">
        <title>Depth-based differentiation of microbial function through sediment-hosted aquifers and enrichment of novel symbionts in the deep terrestrial subsurface.</title>
        <authorList>
            <person name="Probst A.J."/>
            <person name="Ladd B."/>
            <person name="Jarett J.K."/>
            <person name="Geller-Mcgrath D.E."/>
            <person name="Sieber C.M.K."/>
            <person name="Emerson J.B."/>
            <person name="Anantharaman K."/>
            <person name="Thomas B.C."/>
            <person name="Malmstrom R."/>
            <person name="Stieglmeier M."/>
            <person name="Klingl A."/>
            <person name="Woyke T."/>
            <person name="Ryan C.M."/>
            <person name="Banfield J.F."/>
        </authorList>
    </citation>
    <scope>NUCLEOTIDE SEQUENCE [LARGE SCALE GENOMIC DNA]</scope>
</reference>